<evidence type="ECO:0000256" key="1">
    <source>
        <dbReference type="SAM" id="SignalP"/>
    </source>
</evidence>
<comment type="caution">
    <text evidence="2">The sequence shown here is derived from an EMBL/GenBank/DDBJ whole genome shotgun (WGS) entry which is preliminary data.</text>
</comment>
<feature type="signal peptide" evidence="1">
    <location>
        <begin position="1"/>
        <end position="21"/>
    </location>
</feature>
<dbReference type="InterPro" id="IPR036691">
    <property type="entry name" value="Endo/exonu/phosph_ase_sf"/>
</dbReference>
<dbReference type="SUPFAM" id="SSF56219">
    <property type="entry name" value="DNase I-like"/>
    <property type="match status" value="1"/>
</dbReference>
<feature type="chain" id="PRO_5043729667" description="Secreted protein" evidence="1">
    <location>
        <begin position="22"/>
        <end position="142"/>
    </location>
</feature>
<keyword evidence="3" id="KW-1185">Reference proteome</keyword>
<keyword evidence="1" id="KW-0732">Signal</keyword>
<dbReference type="EMBL" id="CAXIEN010000127">
    <property type="protein sequence ID" value="CAL1280040.1"/>
    <property type="molecule type" value="Genomic_DNA"/>
</dbReference>
<evidence type="ECO:0000313" key="2">
    <source>
        <dbReference type="EMBL" id="CAL1280040.1"/>
    </source>
</evidence>
<reference evidence="2 3" key="1">
    <citation type="submission" date="2024-04" db="EMBL/GenBank/DDBJ databases">
        <authorList>
            <person name="Rising A."/>
            <person name="Reimegard J."/>
            <person name="Sonavane S."/>
            <person name="Akerstrom W."/>
            <person name="Nylinder S."/>
            <person name="Hedman E."/>
            <person name="Kallberg Y."/>
        </authorList>
    </citation>
    <scope>NUCLEOTIDE SEQUENCE [LARGE SCALE GENOMIC DNA]</scope>
</reference>
<name>A0AAV2A7Q1_9ARAC</name>
<dbReference type="Proteomes" id="UP001497382">
    <property type="component" value="Unassembled WGS sequence"/>
</dbReference>
<protein>
    <recommendedName>
        <fullName evidence="4">Secreted protein</fullName>
    </recommendedName>
</protein>
<proteinExistence type="predicted"/>
<accession>A0AAV2A7Q1</accession>
<dbReference type="Gene3D" id="3.60.10.10">
    <property type="entry name" value="Endonuclease/exonuclease/phosphatase"/>
    <property type="match status" value="1"/>
</dbReference>
<evidence type="ECO:0008006" key="4">
    <source>
        <dbReference type="Google" id="ProtNLM"/>
    </source>
</evidence>
<evidence type="ECO:0000313" key="3">
    <source>
        <dbReference type="Proteomes" id="UP001497382"/>
    </source>
</evidence>
<dbReference type="AlphaFoldDB" id="A0AAV2A7Q1"/>
<gene>
    <name evidence="2" type="ORF">LARSCL_LOCUS10732</name>
</gene>
<organism evidence="2 3">
    <name type="scientific">Larinioides sclopetarius</name>
    <dbReference type="NCBI Taxonomy" id="280406"/>
    <lineage>
        <taxon>Eukaryota</taxon>
        <taxon>Metazoa</taxon>
        <taxon>Ecdysozoa</taxon>
        <taxon>Arthropoda</taxon>
        <taxon>Chelicerata</taxon>
        <taxon>Arachnida</taxon>
        <taxon>Araneae</taxon>
        <taxon>Araneomorphae</taxon>
        <taxon>Entelegynae</taxon>
        <taxon>Araneoidea</taxon>
        <taxon>Araneidae</taxon>
        <taxon>Larinioides</taxon>
    </lineage>
</organism>
<sequence>MSVVSALKLMNFFLVPLFLRADIICLTKTSHCEQINSTSLFDDRYHVFRTDRDSSTSSCKRGVGVAIAIKEDTSASHVHVPQIDLECLCISVKLKIGNKLLLFVLYLPPTSDLLYFAKQPEEGSGRKVVSLLDGTKLARSNF</sequence>